<protein>
    <recommendedName>
        <fullName evidence="10">Purine nucleoside phosphorylase</fullName>
    </recommendedName>
</protein>
<dbReference type="Gene3D" id="3.60.140.10">
    <property type="entry name" value="CNF1/YfiH-like putative cysteine hydrolases"/>
    <property type="match status" value="1"/>
</dbReference>
<dbReference type="Pfam" id="PF02578">
    <property type="entry name" value="Cu-oxidase_4"/>
    <property type="match status" value="1"/>
</dbReference>
<keyword evidence="6" id="KW-0862">Zinc</keyword>
<keyword evidence="5" id="KW-0378">Hydrolase</keyword>
<comment type="catalytic activity">
    <reaction evidence="1">
        <text>inosine + phosphate = alpha-D-ribose 1-phosphate + hypoxanthine</text>
        <dbReference type="Rhea" id="RHEA:27646"/>
        <dbReference type="ChEBI" id="CHEBI:17368"/>
        <dbReference type="ChEBI" id="CHEBI:17596"/>
        <dbReference type="ChEBI" id="CHEBI:43474"/>
        <dbReference type="ChEBI" id="CHEBI:57720"/>
        <dbReference type="EC" id="2.4.2.1"/>
    </reaction>
    <physiologicalReaction direction="left-to-right" evidence="1">
        <dbReference type="Rhea" id="RHEA:27647"/>
    </physiologicalReaction>
</comment>
<sequence>MWLTPDWPAPESVVALSTTRNGFAGFKGASIAPYAGFNLGDHVADSPAAVAENRRQLVGQCQGLDRIGWLNQVHGTDVATLASQSQSPLDAVNADASIASRPGLGCGVLTADCVPVLFCRRDGSQVAAAHAGWRGLCAGVLANTVSAFHCPSSELLAWIGPAISQVHFEVGGEVYQAFQAGFAGPSLAEIHAAFCPAANKNGHYHADLYALTKAQLHALGVGWVGGAQRCTFAETDAFYSFRRDGVTGRQLSLIYIKP</sequence>
<dbReference type="PANTHER" id="PTHR30616:SF2">
    <property type="entry name" value="PURINE NUCLEOSIDE PHOSPHORYLASE LACC1"/>
    <property type="match status" value="1"/>
</dbReference>
<dbReference type="GO" id="GO:0017061">
    <property type="term" value="F:S-methyl-5-thioadenosine phosphorylase activity"/>
    <property type="evidence" value="ECO:0007669"/>
    <property type="project" value="UniProtKB-EC"/>
</dbReference>
<comment type="catalytic activity">
    <reaction evidence="8">
        <text>adenosine + phosphate = alpha-D-ribose 1-phosphate + adenine</text>
        <dbReference type="Rhea" id="RHEA:27642"/>
        <dbReference type="ChEBI" id="CHEBI:16335"/>
        <dbReference type="ChEBI" id="CHEBI:16708"/>
        <dbReference type="ChEBI" id="CHEBI:43474"/>
        <dbReference type="ChEBI" id="CHEBI:57720"/>
        <dbReference type="EC" id="2.4.2.1"/>
    </reaction>
    <physiologicalReaction direction="left-to-right" evidence="8">
        <dbReference type="Rhea" id="RHEA:27643"/>
    </physiologicalReaction>
</comment>
<evidence type="ECO:0000256" key="4">
    <source>
        <dbReference type="ARBA" id="ARBA00022723"/>
    </source>
</evidence>
<evidence type="ECO:0000256" key="7">
    <source>
        <dbReference type="ARBA" id="ARBA00047989"/>
    </source>
</evidence>
<dbReference type="InterPro" id="IPR011324">
    <property type="entry name" value="Cytotoxic_necrot_fac-like_cat"/>
</dbReference>
<evidence type="ECO:0000256" key="2">
    <source>
        <dbReference type="ARBA" id="ARBA00007353"/>
    </source>
</evidence>
<dbReference type="Proteomes" id="UP000536640">
    <property type="component" value="Unassembled WGS sequence"/>
</dbReference>
<dbReference type="GO" id="GO:0016787">
    <property type="term" value="F:hydrolase activity"/>
    <property type="evidence" value="ECO:0007669"/>
    <property type="project" value="UniProtKB-KW"/>
</dbReference>
<evidence type="ECO:0000256" key="5">
    <source>
        <dbReference type="ARBA" id="ARBA00022801"/>
    </source>
</evidence>
<evidence type="ECO:0000256" key="8">
    <source>
        <dbReference type="ARBA" id="ARBA00048968"/>
    </source>
</evidence>
<evidence type="ECO:0000256" key="9">
    <source>
        <dbReference type="ARBA" id="ARBA00049893"/>
    </source>
</evidence>
<evidence type="ECO:0000313" key="12">
    <source>
        <dbReference type="Proteomes" id="UP000536640"/>
    </source>
</evidence>
<evidence type="ECO:0000256" key="3">
    <source>
        <dbReference type="ARBA" id="ARBA00022679"/>
    </source>
</evidence>
<comment type="caution">
    <text evidence="11">The sequence shown here is derived from an EMBL/GenBank/DDBJ whole genome shotgun (WGS) entry which is preliminary data.</text>
</comment>
<evidence type="ECO:0000256" key="1">
    <source>
        <dbReference type="ARBA" id="ARBA00000553"/>
    </source>
</evidence>
<evidence type="ECO:0000313" key="11">
    <source>
        <dbReference type="EMBL" id="MBB5188020.1"/>
    </source>
</evidence>
<keyword evidence="12" id="KW-1185">Reference proteome</keyword>
<dbReference type="AlphaFoldDB" id="A0A840R6K0"/>
<dbReference type="GO" id="GO:0005507">
    <property type="term" value="F:copper ion binding"/>
    <property type="evidence" value="ECO:0007669"/>
    <property type="project" value="TreeGrafter"/>
</dbReference>
<reference evidence="11 12" key="1">
    <citation type="submission" date="2020-08" db="EMBL/GenBank/DDBJ databases">
        <title>Genomic Encyclopedia of Type Strains, Phase IV (KMG-IV): sequencing the most valuable type-strain genomes for metagenomic binning, comparative biology and taxonomic classification.</title>
        <authorList>
            <person name="Goeker M."/>
        </authorList>
    </citation>
    <scope>NUCLEOTIDE SEQUENCE [LARGE SCALE GENOMIC DNA]</scope>
    <source>
        <strain evidence="11 12">DSM 25701</strain>
    </source>
</reference>
<dbReference type="SUPFAM" id="SSF64438">
    <property type="entry name" value="CNF1/YfiH-like putative cysteine hydrolases"/>
    <property type="match status" value="1"/>
</dbReference>
<dbReference type="NCBIfam" id="TIGR00726">
    <property type="entry name" value="peptidoglycan editing factor PgeF"/>
    <property type="match status" value="1"/>
</dbReference>
<dbReference type="CDD" id="cd16833">
    <property type="entry name" value="YfiH"/>
    <property type="match status" value="1"/>
</dbReference>
<comment type="catalytic activity">
    <reaction evidence="9">
        <text>S-methyl-5'-thioadenosine + phosphate = 5-(methylsulfanyl)-alpha-D-ribose 1-phosphate + adenine</text>
        <dbReference type="Rhea" id="RHEA:11852"/>
        <dbReference type="ChEBI" id="CHEBI:16708"/>
        <dbReference type="ChEBI" id="CHEBI:17509"/>
        <dbReference type="ChEBI" id="CHEBI:43474"/>
        <dbReference type="ChEBI" id="CHEBI:58533"/>
        <dbReference type="EC" id="2.4.2.28"/>
    </reaction>
    <physiologicalReaction direction="left-to-right" evidence="9">
        <dbReference type="Rhea" id="RHEA:11853"/>
    </physiologicalReaction>
</comment>
<comment type="catalytic activity">
    <reaction evidence="7">
        <text>adenosine + H2O + H(+) = inosine + NH4(+)</text>
        <dbReference type="Rhea" id="RHEA:24408"/>
        <dbReference type="ChEBI" id="CHEBI:15377"/>
        <dbReference type="ChEBI" id="CHEBI:15378"/>
        <dbReference type="ChEBI" id="CHEBI:16335"/>
        <dbReference type="ChEBI" id="CHEBI:17596"/>
        <dbReference type="ChEBI" id="CHEBI:28938"/>
        <dbReference type="EC" id="3.5.4.4"/>
    </reaction>
    <physiologicalReaction direction="left-to-right" evidence="7">
        <dbReference type="Rhea" id="RHEA:24409"/>
    </physiologicalReaction>
</comment>
<evidence type="ECO:0000256" key="10">
    <source>
        <dbReference type="RuleBase" id="RU361274"/>
    </source>
</evidence>
<evidence type="ECO:0000256" key="6">
    <source>
        <dbReference type="ARBA" id="ARBA00022833"/>
    </source>
</evidence>
<dbReference type="RefSeq" id="WP_184463079.1">
    <property type="nucleotide sequence ID" value="NZ_JACHHW010000006.1"/>
</dbReference>
<keyword evidence="3" id="KW-0808">Transferase</keyword>
<organism evidence="11 12">
    <name type="scientific">Zhongshania antarctica</name>
    <dbReference type="NCBI Taxonomy" id="641702"/>
    <lineage>
        <taxon>Bacteria</taxon>
        <taxon>Pseudomonadati</taxon>
        <taxon>Pseudomonadota</taxon>
        <taxon>Gammaproteobacteria</taxon>
        <taxon>Cellvibrionales</taxon>
        <taxon>Spongiibacteraceae</taxon>
        <taxon>Zhongshania</taxon>
    </lineage>
</organism>
<comment type="similarity">
    <text evidence="2 10">Belongs to the purine nucleoside phosphorylase YfiH/LACC1 family.</text>
</comment>
<gene>
    <name evidence="11" type="ORF">HNQ57_002299</name>
</gene>
<proteinExistence type="inferred from homology"/>
<name>A0A840R6K0_9GAMM</name>
<dbReference type="InterPro" id="IPR038371">
    <property type="entry name" value="Cu_polyphenol_OxRdtase_sf"/>
</dbReference>
<dbReference type="InterPro" id="IPR003730">
    <property type="entry name" value="Cu_polyphenol_OxRdtase"/>
</dbReference>
<dbReference type="EMBL" id="JACHHW010000006">
    <property type="protein sequence ID" value="MBB5188020.1"/>
    <property type="molecule type" value="Genomic_DNA"/>
</dbReference>
<accession>A0A840R6K0</accession>
<dbReference type="PANTHER" id="PTHR30616">
    <property type="entry name" value="UNCHARACTERIZED PROTEIN YFIH"/>
    <property type="match status" value="1"/>
</dbReference>
<keyword evidence="4" id="KW-0479">Metal-binding</keyword>